<dbReference type="Proteomes" id="UP000593564">
    <property type="component" value="Unassembled WGS sequence"/>
</dbReference>
<protein>
    <submittedName>
        <fullName evidence="2">Uncharacterized protein</fullName>
    </submittedName>
</protein>
<reference evidence="3" key="1">
    <citation type="journal article" date="2020" name="Nat. Commun.">
        <title>Genome assembly of wild tea tree DASZ reveals pedigree and selection history of tea varieties.</title>
        <authorList>
            <person name="Zhang W."/>
            <person name="Zhang Y."/>
            <person name="Qiu H."/>
            <person name="Guo Y."/>
            <person name="Wan H."/>
            <person name="Zhang X."/>
            <person name="Scossa F."/>
            <person name="Alseekh S."/>
            <person name="Zhang Q."/>
            <person name="Wang P."/>
            <person name="Xu L."/>
            <person name="Schmidt M.H."/>
            <person name="Jia X."/>
            <person name="Li D."/>
            <person name="Zhu A."/>
            <person name="Guo F."/>
            <person name="Chen W."/>
            <person name="Ni D."/>
            <person name="Usadel B."/>
            <person name="Fernie A.R."/>
            <person name="Wen W."/>
        </authorList>
    </citation>
    <scope>NUCLEOTIDE SEQUENCE [LARGE SCALE GENOMIC DNA]</scope>
    <source>
        <strain evidence="3">cv. G240</strain>
    </source>
</reference>
<keyword evidence="1" id="KW-0812">Transmembrane</keyword>
<sequence length="61" mass="6996">MEASSWFLRVLVVVILCGTVFLNNGGVVEVSHKVYMEYQSVSAVELNHLYRTGFHFQPKKH</sequence>
<keyword evidence="1" id="KW-0472">Membrane</keyword>
<proteinExistence type="predicted"/>
<organism evidence="2 3">
    <name type="scientific">Camellia sinensis</name>
    <name type="common">Tea plant</name>
    <name type="synonym">Thea sinensis</name>
    <dbReference type="NCBI Taxonomy" id="4442"/>
    <lineage>
        <taxon>Eukaryota</taxon>
        <taxon>Viridiplantae</taxon>
        <taxon>Streptophyta</taxon>
        <taxon>Embryophyta</taxon>
        <taxon>Tracheophyta</taxon>
        <taxon>Spermatophyta</taxon>
        <taxon>Magnoliopsida</taxon>
        <taxon>eudicotyledons</taxon>
        <taxon>Gunneridae</taxon>
        <taxon>Pentapetalae</taxon>
        <taxon>asterids</taxon>
        <taxon>Ericales</taxon>
        <taxon>Theaceae</taxon>
        <taxon>Camellia</taxon>
    </lineage>
</organism>
<reference evidence="2 3" key="2">
    <citation type="submission" date="2020-07" db="EMBL/GenBank/DDBJ databases">
        <title>Genome assembly of wild tea tree DASZ reveals pedigree and selection history of tea varieties.</title>
        <authorList>
            <person name="Zhang W."/>
        </authorList>
    </citation>
    <scope>NUCLEOTIDE SEQUENCE [LARGE SCALE GENOMIC DNA]</scope>
    <source>
        <strain evidence="3">cv. G240</strain>
        <tissue evidence="2">Leaf</tissue>
    </source>
</reference>
<comment type="caution">
    <text evidence="2">The sequence shown here is derived from an EMBL/GenBank/DDBJ whole genome shotgun (WGS) entry which is preliminary data.</text>
</comment>
<keyword evidence="1" id="KW-1133">Transmembrane helix</keyword>
<evidence type="ECO:0000313" key="2">
    <source>
        <dbReference type="EMBL" id="KAF5956313.1"/>
    </source>
</evidence>
<evidence type="ECO:0000313" key="3">
    <source>
        <dbReference type="Proteomes" id="UP000593564"/>
    </source>
</evidence>
<accession>A0A7J7HTZ3</accession>
<dbReference type="EMBL" id="JACBKZ010000002">
    <property type="protein sequence ID" value="KAF5956313.1"/>
    <property type="molecule type" value="Genomic_DNA"/>
</dbReference>
<dbReference type="AlphaFoldDB" id="A0A7J7HTZ3"/>
<evidence type="ECO:0000256" key="1">
    <source>
        <dbReference type="SAM" id="Phobius"/>
    </source>
</evidence>
<name>A0A7J7HTZ3_CAMSI</name>
<feature type="transmembrane region" description="Helical" evidence="1">
    <location>
        <begin position="6"/>
        <end position="28"/>
    </location>
</feature>
<gene>
    <name evidence="2" type="ORF">HYC85_003538</name>
</gene>
<keyword evidence="3" id="KW-1185">Reference proteome</keyword>